<sequence>MFNNLFSIQFEYPYLLLLIIVFILCSIYCKAKTPTYLIPHLNIFNKSQEKINMIHSLLKYLVIICSILALASPYKNLNTQIIKNEGIDIVLSLDTSGSMKEFGFNQLKPEETRFKVVKDIVKDFIPKRVNDNISVIVFGTSVMMATPLSFDKNAQLEIIDYLDIGIVGDKTALIDSLVSASKILKNSKAKSKVMVILSDGADNASTIPFQVAIKMLKKHSIKVYTIGIGNSNKIMLNKIAQETLGKAFFANSKQELSSIYQEIDKLEKSKIDNNKITLKNYLFFYPLFLAIILLIILIYLKNKE</sequence>
<dbReference type="PANTHER" id="PTHR22550">
    <property type="entry name" value="SPORE GERMINATION PROTEIN"/>
    <property type="match status" value="1"/>
</dbReference>
<keyword evidence="3 5" id="KW-1133">Transmembrane helix</keyword>
<name>A0A4Q1AR61_9BACT</name>
<feature type="transmembrane region" description="Helical" evidence="5">
    <location>
        <begin position="12"/>
        <end position="31"/>
    </location>
</feature>
<dbReference type="AlphaFoldDB" id="A0A4Q1AR61"/>
<dbReference type="InterPro" id="IPR050768">
    <property type="entry name" value="UPF0353/GerABKA_families"/>
</dbReference>
<evidence type="ECO:0000313" key="7">
    <source>
        <dbReference type="EMBL" id="RXK11497.1"/>
    </source>
</evidence>
<dbReference type="SUPFAM" id="SSF53300">
    <property type="entry name" value="vWA-like"/>
    <property type="match status" value="1"/>
</dbReference>
<dbReference type="Pfam" id="PF00092">
    <property type="entry name" value="VWA"/>
    <property type="match status" value="1"/>
</dbReference>
<feature type="domain" description="VWFA" evidence="6">
    <location>
        <begin position="88"/>
        <end position="263"/>
    </location>
</feature>
<keyword evidence="2 5" id="KW-0812">Transmembrane</keyword>
<keyword evidence="1" id="KW-1003">Cell membrane</keyword>
<dbReference type="PANTHER" id="PTHR22550:SF5">
    <property type="entry name" value="LEUCINE ZIPPER PROTEIN 4"/>
    <property type="match status" value="1"/>
</dbReference>
<evidence type="ECO:0000256" key="3">
    <source>
        <dbReference type="ARBA" id="ARBA00022989"/>
    </source>
</evidence>
<proteinExistence type="predicted"/>
<feature type="transmembrane region" description="Helical" evidence="5">
    <location>
        <begin position="52"/>
        <end position="74"/>
    </location>
</feature>
<evidence type="ECO:0000259" key="6">
    <source>
        <dbReference type="PROSITE" id="PS50234"/>
    </source>
</evidence>
<dbReference type="PROSITE" id="PS50234">
    <property type="entry name" value="VWFA"/>
    <property type="match status" value="1"/>
</dbReference>
<organism evidence="7 8">
    <name type="scientific">Halarcobacter mediterraneus</name>
    <dbReference type="NCBI Taxonomy" id="2023153"/>
    <lineage>
        <taxon>Bacteria</taxon>
        <taxon>Pseudomonadati</taxon>
        <taxon>Campylobacterota</taxon>
        <taxon>Epsilonproteobacteria</taxon>
        <taxon>Campylobacterales</taxon>
        <taxon>Arcobacteraceae</taxon>
        <taxon>Halarcobacter</taxon>
    </lineage>
</organism>
<protein>
    <submittedName>
        <fullName evidence="7">VWA domain-containing protein</fullName>
    </submittedName>
</protein>
<comment type="caution">
    <text evidence="7">The sequence shown here is derived from an EMBL/GenBank/DDBJ whole genome shotgun (WGS) entry which is preliminary data.</text>
</comment>
<keyword evidence="8" id="KW-1185">Reference proteome</keyword>
<dbReference type="InterPro" id="IPR002035">
    <property type="entry name" value="VWF_A"/>
</dbReference>
<dbReference type="OrthoDB" id="6206554at2"/>
<keyword evidence="4 5" id="KW-0472">Membrane</keyword>
<reference evidence="7 8" key="1">
    <citation type="submission" date="2017-09" db="EMBL/GenBank/DDBJ databases">
        <title>Genomics of the genus Arcobacter.</title>
        <authorList>
            <person name="Perez-Cataluna A."/>
            <person name="Figueras M.J."/>
            <person name="Salas-Masso N."/>
        </authorList>
    </citation>
    <scope>NUCLEOTIDE SEQUENCE [LARGE SCALE GENOMIC DNA]</scope>
    <source>
        <strain evidence="7 8">F156-34</strain>
    </source>
</reference>
<dbReference type="EMBL" id="NXIE01000008">
    <property type="protein sequence ID" value="RXK11497.1"/>
    <property type="molecule type" value="Genomic_DNA"/>
</dbReference>
<evidence type="ECO:0000256" key="4">
    <source>
        <dbReference type="ARBA" id="ARBA00023136"/>
    </source>
</evidence>
<gene>
    <name evidence="7" type="ORF">CP965_13770</name>
</gene>
<dbReference type="Proteomes" id="UP000289718">
    <property type="component" value="Unassembled WGS sequence"/>
</dbReference>
<feature type="transmembrane region" description="Helical" evidence="5">
    <location>
        <begin position="281"/>
        <end position="300"/>
    </location>
</feature>
<dbReference type="RefSeq" id="WP_129062686.1">
    <property type="nucleotide sequence ID" value="NZ_NXIE01000008.1"/>
</dbReference>
<evidence type="ECO:0000256" key="1">
    <source>
        <dbReference type="ARBA" id="ARBA00022475"/>
    </source>
</evidence>
<dbReference type="SMART" id="SM00327">
    <property type="entry name" value="VWA"/>
    <property type="match status" value="1"/>
</dbReference>
<accession>A0A4Q1AR61</accession>
<dbReference type="Gene3D" id="3.40.50.410">
    <property type="entry name" value="von Willebrand factor, type A domain"/>
    <property type="match status" value="1"/>
</dbReference>
<dbReference type="InterPro" id="IPR036465">
    <property type="entry name" value="vWFA_dom_sf"/>
</dbReference>
<evidence type="ECO:0000256" key="2">
    <source>
        <dbReference type="ARBA" id="ARBA00022692"/>
    </source>
</evidence>
<evidence type="ECO:0000313" key="8">
    <source>
        <dbReference type="Proteomes" id="UP000289718"/>
    </source>
</evidence>
<evidence type="ECO:0000256" key="5">
    <source>
        <dbReference type="SAM" id="Phobius"/>
    </source>
</evidence>